<evidence type="ECO:0000313" key="4">
    <source>
        <dbReference type="Proteomes" id="UP000434639"/>
    </source>
</evidence>
<dbReference type="RefSeq" id="WP_155110923.1">
    <property type="nucleotide sequence ID" value="NZ_WMIB01000001.1"/>
</dbReference>
<reference evidence="3 4" key="1">
    <citation type="journal article" date="2017" name="Int. J. Syst. Evol. Microbiol.">
        <title>Bacillus mangrovi sp. nov., isolated from a sediment sample from a mangrove forest.</title>
        <authorList>
            <person name="Gupta V."/>
            <person name="Singh P.K."/>
            <person name="Korpole S."/>
            <person name="Tanuku N.R.S."/>
            <person name="Pinnaka A.K."/>
        </authorList>
    </citation>
    <scope>NUCLEOTIDE SEQUENCE [LARGE SCALE GENOMIC DNA]</scope>
    <source>
        <strain evidence="3 4">KCTC 33872</strain>
    </source>
</reference>
<dbReference type="InterPro" id="IPR001296">
    <property type="entry name" value="Glyco_trans_1"/>
</dbReference>
<accession>A0A7X2S391</accession>
<dbReference type="SUPFAM" id="SSF53756">
    <property type="entry name" value="UDP-Glycosyltransferase/glycogen phosphorylase"/>
    <property type="match status" value="1"/>
</dbReference>
<keyword evidence="3" id="KW-0808">Transferase</keyword>
<evidence type="ECO:0000259" key="1">
    <source>
        <dbReference type="Pfam" id="PF00534"/>
    </source>
</evidence>
<keyword evidence="4" id="KW-1185">Reference proteome</keyword>
<dbReference type="EMBL" id="WMIB01000001">
    <property type="protein sequence ID" value="MTH52421.1"/>
    <property type="molecule type" value="Genomic_DNA"/>
</dbReference>
<comment type="caution">
    <text evidence="3">The sequence shown here is derived from an EMBL/GenBank/DDBJ whole genome shotgun (WGS) entry which is preliminary data.</text>
</comment>
<dbReference type="GO" id="GO:0016757">
    <property type="term" value="F:glycosyltransferase activity"/>
    <property type="evidence" value="ECO:0007669"/>
    <property type="project" value="InterPro"/>
</dbReference>
<dbReference type="Pfam" id="PF00534">
    <property type="entry name" value="Glycos_transf_1"/>
    <property type="match status" value="1"/>
</dbReference>
<protein>
    <submittedName>
        <fullName evidence="3">Glycosyltransferase</fullName>
    </submittedName>
</protein>
<dbReference type="Proteomes" id="UP000434639">
    <property type="component" value="Unassembled WGS sequence"/>
</dbReference>
<proteinExistence type="predicted"/>
<gene>
    <name evidence="3" type="ORF">GKZ89_03305</name>
</gene>
<dbReference type="Gene3D" id="3.40.50.2000">
    <property type="entry name" value="Glycogen Phosphorylase B"/>
    <property type="match status" value="2"/>
</dbReference>
<evidence type="ECO:0000259" key="2">
    <source>
        <dbReference type="Pfam" id="PF13439"/>
    </source>
</evidence>
<dbReference type="PANTHER" id="PTHR45947">
    <property type="entry name" value="SULFOQUINOVOSYL TRANSFERASE SQD2"/>
    <property type="match status" value="1"/>
</dbReference>
<feature type="domain" description="Glycosyl transferase family 1" evidence="1">
    <location>
        <begin position="199"/>
        <end position="355"/>
    </location>
</feature>
<dbReference type="OrthoDB" id="9803279at2"/>
<dbReference type="Pfam" id="PF13439">
    <property type="entry name" value="Glyco_transf_4"/>
    <property type="match status" value="1"/>
</dbReference>
<evidence type="ECO:0000313" key="3">
    <source>
        <dbReference type="EMBL" id="MTH52421.1"/>
    </source>
</evidence>
<dbReference type="InterPro" id="IPR050194">
    <property type="entry name" value="Glycosyltransferase_grp1"/>
</dbReference>
<dbReference type="PANTHER" id="PTHR45947:SF3">
    <property type="entry name" value="SULFOQUINOVOSYL TRANSFERASE SQD2"/>
    <property type="match status" value="1"/>
</dbReference>
<sequence>MNQCSSKILMLTTEYPPHVWGGIGTHVFHLTNELAHHGITGTVLTLPYKEGDCQGSPGFTIARPLSPDPAYFSSTYEWIINVNLAWIRYLTALQGGFQAVHAHDWLTAGAALYVQNSIGLPLIATIHSLETGRKRKLKTHSEKLIHSMEKKLIEKADSLIVCSDYMKQELLTLGAEARKITVIPNGVSPFLSRAVAPALQAPYLMAMGRFVPEKGFQDLLKAFARMKHKLPGYKLVLAGEGPCKPLYQKLAEDLKIQDDVIFPGFMKGEALNRYIHHAAITCVPSTYEPFGIAALEFMAAGKPMVVSDAGGLPEAAEDGKTGLIYKRGEVEQLASAILTLAYDQKKAAALGTGARAASEAFSWMGVAQKTSDLYKRLLHSW</sequence>
<name>A0A7X2S391_9BACI</name>
<organism evidence="3 4">
    <name type="scientific">Metabacillus mangrovi</name>
    <dbReference type="NCBI Taxonomy" id="1491830"/>
    <lineage>
        <taxon>Bacteria</taxon>
        <taxon>Bacillati</taxon>
        <taxon>Bacillota</taxon>
        <taxon>Bacilli</taxon>
        <taxon>Bacillales</taxon>
        <taxon>Bacillaceae</taxon>
        <taxon>Metabacillus</taxon>
    </lineage>
</organism>
<dbReference type="CDD" id="cd03801">
    <property type="entry name" value="GT4_PimA-like"/>
    <property type="match status" value="1"/>
</dbReference>
<dbReference type="AlphaFoldDB" id="A0A7X2S391"/>
<feature type="domain" description="Glycosyltransferase subfamily 4-like N-terminal" evidence="2">
    <location>
        <begin position="20"/>
        <end position="188"/>
    </location>
</feature>
<dbReference type="InterPro" id="IPR028098">
    <property type="entry name" value="Glyco_trans_4-like_N"/>
</dbReference>